<dbReference type="EMBL" id="CP042198">
    <property type="protein sequence ID" value="QDS75834.1"/>
    <property type="molecule type" value="Genomic_DNA"/>
</dbReference>
<dbReference type="SUPFAM" id="SSF51197">
    <property type="entry name" value="Clavaminate synthase-like"/>
    <property type="match status" value="1"/>
</dbReference>
<dbReference type="InterPro" id="IPR027443">
    <property type="entry name" value="IPNS-like_sf"/>
</dbReference>
<dbReference type="InterPro" id="IPR010856">
    <property type="entry name" value="Gig2-like"/>
</dbReference>
<evidence type="ECO:0000313" key="1">
    <source>
        <dbReference type="EMBL" id="QDS75834.1"/>
    </source>
</evidence>
<sequence length="444" mass="49746">MWPMGWPSFSPKDKDKSSSEEFRLKIKKDIIAEYGEKSLTEAWIKTCKALQQVTSTITEAGSAYIPAFDFKDVVGPCNAKILDEMKAKGGFIVRNVIPREKAEQLFKEQVEFIANNDEICGWPANNPAIFNIHNGPVQLQLRTHQNQLKLQKLLNSLFIDSNCASPEELESQSEPILYPDALRIRQPGQEFLGLGPHIDAGSLSRWADPAYRKTYDKIFSGETESFDPYDLTYRRDAKPGLFPSGVHGTALRTFQGWTALTPCGPGEGGLLLVPDVQIVTAYWILRPFFESPDDGDWEDPEKWRFDDSSPWFPGTFAWDSQSLSPVSHPHLRLDKTLVDVPRVLPGDTVWWHCDMTHAVATTHTGTEPASVVYIPSAPSTPANKDYIRRYWPELQAGIPPEDYKLQDGVGGEQVPMTQNERLMKGALDLNLISAEGRRALGEGV</sequence>
<evidence type="ECO:0000313" key="2">
    <source>
        <dbReference type="Proteomes" id="UP000316270"/>
    </source>
</evidence>
<name>A0A517LJL7_9PEZI</name>
<dbReference type="Proteomes" id="UP000316270">
    <property type="component" value="Chromosome 14"/>
</dbReference>
<reference evidence="1 2" key="1">
    <citation type="submission" date="2019-07" db="EMBL/GenBank/DDBJ databases">
        <title>Finished genome of Venturia effusa.</title>
        <authorList>
            <person name="Young C.A."/>
            <person name="Cox M.P."/>
            <person name="Ganley A.R.D."/>
            <person name="David W.J."/>
        </authorList>
    </citation>
    <scope>NUCLEOTIDE SEQUENCE [LARGE SCALE GENOMIC DNA]</scope>
    <source>
        <strain evidence="2">albino</strain>
    </source>
</reference>
<proteinExistence type="predicted"/>
<gene>
    <name evidence="1" type="ORF">FKW77_001181</name>
</gene>
<accession>A0A517LJL7</accession>
<evidence type="ECO:0008006" key="3">
    <source>
        <dbReference type="Google" id="ProtNLM"/>
    </source>
</evidence>
<dbReference type="OrthoDB" id="8249012at2759"/>
<keyword evidence="2" id="KW-1185">Reference proteome</keyword>
<dbReference type="Gene3D" id="2.60.120.330">
    <property type="entry name" value="B-lactam Antibiotic, Isopenicillin N Synthase, Chain"/>
    <property type="match status" value="1"/>
</dbReference>
<dbReference type="STRING" id="50376.A0A517LJL7"/>
<dbReference type="PANTHER" id="PTHR30613:SF1">
    <property type="entry name" value="DUF1479 DOMAIN PROTEIN (AFU_ORTHOLOGUE AFUA_5G09280)"/>
    <property type="match status" value="1"/>
</dbReference>
<dbReference type="Pfam" id="PF07350">
    <property type="entry name" value="Gig2-like"/>
    <property type="match status" value="1"/>
</dbReference>
<protein>
    <recommendedName>
        <fullName evidence="3">DUF1479 domain protein</fullName>
    </recommendedName>
</protein>
<dbReference type="PANTHER" id="PTHR30613">
    <property type="entry name" value="UNCHARACTERIZED PROTEIN YBIU-RELATED"/>
    <property type="match status" value="1"/>
</dbReference>
<organism evidence="1 2">
    <name type="scientific">Venturia effusa</name>
    <dbReference type="NCBI Taxonomy" id="50376"/>
    <lineage>
        <taxon>Eukaryota</taxon>
        <taxon>Fungi</taxon>
        <taxon>Dikarya</taxon>
        <taxon>Ascomycota</taxon>
        <taxon>Pezizomycotina</taxon>
        <taxon>Dothideomycetes</taxon>
        <taxon>Pleosporomycetidae</taxon>
        <taxon>Venturiales</taxon>
        <taxon>Venturiaceae</taxon>
        <taxon>Venturia</taxon>
    </lineage>
</organism>
<dbReference type="AlphaFoldDB" id="A0A517LJL7"/>